<dbReference type="FunFam" id="3.30.300.30:FF:000010">
    <property type="entry name" value="Enterobactin synthetase component F"/>
    <property type="match status" value="1"/>
</dbReference>
<gene>
    <name evidence="6" type="ORF">H6G06_07665</name>
</gene>
<dbReference type="GO" id="GO:0031177">
    <property type="term" value="F:phosphopantetheine binding"/>
    <property type="evidence" value="ECO:0007669"/>
    <property type="project" value="InterPro"/>
</dbReference>
<dbReference type="InterPro" id="IPR000873">
    <property type="entry name" value="AMP-dep_synth/lig_dom"/>
</dbReference>
<keyword evidence="4" id="KW-0597">Phosphoprotein</keyword>
<dbReference type="FunFam" id="1.10.1200.10:FF:000005">
    <property type="entry name" value="Nonribosomal peptide synthetase 1"/>
    <property type="match status" value="1"/>
</dbReference>
<dbReference type="FunFam" id="3.40.50.980:FF:000001">
    <property type="entry name" value="Non-ribosomal peptide synthetase"/>
    <property type="match status" value="1"/>
</dbReference>
<evidence type="ECO:0000259" key="5">
    <source>
        <dbReference type="PROSITE" id="PS50075"/>
    </source>
</evidence>
<keyword evidence="7" id="KW-1185">Reference proteome</keyword>
<dbReference type="FunFam" id="2.30.38.10:FF:000001">
    <property type="entry name" value="Non-ribosomal peptide synthetase PvdI"/>
    <property type="match status" value="1"/>
</dbReference>
<dbReference type="CDD" id="cd19531">
    <property type="entry name" value="LCL_NRPS-like"/>
    <property type="match status" value="2"/>
</dbReference>
<dbReference type="GO" id="GO:0003824">
    <property type="term" value="F:catalytic activity"/>
    <property type="evidence" value="ECO:0007669"/>
    <property type="project" value="InterPro"/>
</dbReference>
<dbReference type="SMART" id="SM00823">
    <property type="entry name" value="PKS_PP"/>
    <property type="match status" value="1"/>
</dbReference>
<dbReference type="Gene3D" id="3.40.50.980">
    <property type="match status" value="2"/>
</dbReference>
<accession>A0A926WFA0</accession>
<evidence type="ECO:0000256" key="2">
    <source>
        <dbReference type="ARBA" id="ARBA00006432"/>
    </source>
</evidence>
<dbReference type="Proteomes" id="UP000662185">
    <property type="component" value="Unassembled WGS sequence"/>
</dbReference>
<feature type="domain" description="Carrier" evidence="5">
    <location>
        <begin position="1002"/>
        <end position="1077"/>
    </location>
</feature>
<dbReference type="InterPro" id="IPR020806">
    <property type="entry name" value="PKS_PP-bd"/>
</dbReference>
<dbReference type="InterPro" id="IPR006162">
    <property type="entry name" value="Ppantetheine_attach_site"/>
</dbReference>
<dbReference type="NCBIfam" id="TIGR01733">
    <property type="entry name" value="AA-adenyl-dom"/>
    <property type="match status" value="1"/>
</dbReference>
<proteinExistence type="inferred from homology"/>
<dbReference type="InterPro" id="IPR025110">
    <property type="entry name" value="AMP-bd_C"/>
</dbReference>
<dbReference type="InterPro" id="IPR001242">
    <property type="entry name" value="Condensation_dom"/>
</dbReference>
<dbReference type="InterPro" id="IPR010071">
    <property type="entry name" value="AA_adenyl_dom"/>
</dbReference>
<dbReference type="Gene3D" id="3.30.559.10">
    <property type="entry name" value="Chloramphenicol acetyltransferase-like domain"/>
    <property type="match status" value="2"/>
</dbReference>
<dbReference type="FunFam" id="3.40.50.12780:FF:000012">
    <property type="entry name" value="Non-ribosomal peptide synthetase"/>
    <property type="match status" value="1"/>
</dbReference>
<keyword evidence="3" id="KW-0596">Phosphopantetheine</keyword>
<dbReference type="SUPFAM" id="SSF47336">
    <property type="entry name" value="ACP-like"/>
    <property type="match status" value="1"/>
</dbReference>
<organism evidence="6 7">
    <name type="scientific">Anabaena sphaerica FACHB-251</name>
    <dbReference type="NCBI Taxonomy" id="2692883"/>
    <lineage>
        <taxon>Bacteria</taxon>
        <taxon>Bacillati</taxon>
        <taxon>Cyanobacteriota</taxon>
        <taxon>Cyanophyceae</taxon>
        <taxon>Nostocales</taxon>
        <taxon>Nostocaceae</taxon>
        <taxon>Anabaena</taxon>
    </lineage>
</organism>
<dbReference type="GO" id="GO:0005829">
    <property type="term" value="C:cytosol"/>
    <property type="evidence" value="ECO:0007669"/>
    <property type="project" value="TreeGrafter"/>
</dbReference>
<dbReference type="Pfam" id="PF00501">
    <property type="entry name" value="AMP-binding"/>
    <property type="match status" value="1"/>
</dbReference>
<sequence>MKDINERIAALSPEQRALFEMRLKQKNLQIKKSTSIPKRTASDILTLSLSQERLWLLHQLQPDTPLYNESSLLHLTGVLNTIALQKSINEIIKRHEILRTSFQVVDEQTLQIIDPKVTFKLTNIELPTYSETEVNQIVTEKARQAFDLSQAPLFRGMLIRISEQEHILLLTKHHIISDGWSWQIFYRELAALYQGFCQNIPAKLPELPIQYADFARWQKQDLQEKSHQLNYWKQKLKDAPPILNLPTDYPRPAQQSFQGARTTIIIPQILTDALKSFSQQEGVTLFMVLLAAFKTLLYRYTGQTDLSVGTPVANRTHSEIENLLGCFVNTLVLRTDVSGELSFKELVKRVRETALAAYTHQELPFEQLVKELQPERTLSHTPLFQVMFVFQDAPMLVLQMPNLTLAPLIIDNGSAKFDLTLYVEDTKQELIGFLEYNTDLFHADTVNRMVGHLQTLLEGVVANSQQSLCDLPLLTASERYQLLEEWNNTQVDYPQDQCIHQLFEAQVEKTPDAVAVVFDNQQLTYQEVNTKANQLAHYLQKLGVKPEVLVGICVERSLEMIIAILAVLKAGGAYIPLDPAFPQQRLALMLEDSQALILLSQKHLIESLSTHKAQIICLDQDWENIATQEITNPKVKVKSDNLIYTIYTSGSTGKPKGVQIIHSNVVNFLTAIQQELHLTHADSLLSVTTLSFDIAGLEIFLPLIIGAKLILVSREVATDGIQLLQQLNNTSTTVMQATPATWRMLLDAGWQGKSRLKVLCGGEALPQNLAEKLSSRSAQLWNLYGPTETTIWSTIHQIQDPKQTIPIGRPLANTQIYILDKSLQPVPVGVTGEIYIGGAGVARGYFNRPELTQEKFIANPFSDNPGEKLYKTGDLGRYLANGEIEYLGRIDYQIKMRGFRIELSEIETIINQHLSIQTNIVVLREDTPGNKTLVAYLTLQPEHSLTIEELRRFLESQLPGYMIPSAFVILETLPLTPNGKIDRASLPAPDPTKLIQSSHFVAASTPIENKLAEIWMEVLGINKVGIHDNFFELGGHSLLATQVISQVRKALGVEIPLCYLFATPTVAGLAKHIEKAINEKTELNSLPLIPVDRNTELSLSFGQQRLWFIHQLDPESTAYNGYDMVRLEGLLNVPALEESINEIVRRHEILRTCFAVFEGRPIQKIISELRIPLPIVDLQHLPEIEREKEVQRLEVENAQIPFDLSQAPLLRFVLLRLTQEEHILLVTNHHIISDAWSAAVLIKEVSILYQAFATGQLYPLPELPIQYADYAVWQQQWLQGERLDNQLNYWKKQLENAKIILELPTDNPRTQVQTALGKKHSFTLSSTLSNKLKSLSQQEGVTLFMTLLTAFNTLLYHYTQQEDILVGSPIANRNRNELEGLIGFFVNTLVLRTNLADKPTFRELLQRVKETALEAYAHQDLPFEKLVSELQLERTLNYSPLFQVWFVLQNTPKSDLKLAGLNLSILESESGTVRHDLKLQLTETPEGLQGFFEYKTDLFHATTINRMAVVLETLLLTVLEKPDIQLDQLVKILQETEKQQQIRQNQELQKNRIQKLGKIKRKAITGEN</sequence>
<dbReference type="FunFam" id="3.30.559.10:FF:000012">
    <property type="entry name" value="Non-ribosomal peptide synthetase"/>
    <property type="match status" value="2"/>
</dbReference>
<comment type="cofactor">
    <cofactor evidence="1">
        <name>pantetheine 4'-phosphate</name>
        <dbReference type="ChEBI" id="CHEBI:47942"/>
    </cofactor>
</comment>
<dbReference type="InterPro" id="IPR023213">
    <property type="entry name" value="CAT-like_dom_sf"/>
</dbReference>
<dbReference type="InterPro" id="IPR009081">
    <property type="entry name" value="PP-bd_ACP"/>
</dbReference>
<dbReference type="Pfam" id="PF13193">
    <property type="entry name" value="AMP-binding_C"/>
    <property type="match status" value="1"/>
</dbReference>
<name>A0A926WFA0_9NOST</name>
<dbReference type="InterPro" id="IPR045851">
    <property type="entry name" value="AMP-bd_C_sf"/>
</dbReference>
<evidence type="ECO:0000256" key="1">
    <source>
        <dbReference type="ARBA" id="ARBA00001957"/>
    </source>
</evidence>
<dbReference type="CDD" id="cd12116">
    <property type="entry name" value="A_NRPS_Ta1_like"/>
    <property type="match status" value="1"/>
</dbReference>
<dbReference type="Gene3D" id="3.30.559.30">
    <property type="entry name" value="Nonribosomal peptide synthetase, condensation domain"/>
    <property type="match status" value="2"/>
</dbReference>
<dbReference type="GO" id="GO:0044550">
    <property type="term" value="P:secondary metabolite biosynthetic process"/>
    <property type="evidence" value="ECO:0007669"/>
    <property type="project" value="UniProtKB-ARBA"/>
</dbReference>
<evidence type="ECO:0000256" key="4">
    <source>
        <dbReference type="ARBA" id="ARBA00022553"/>
    </source>
</evidence>
<comment type="similarity">
    <text evidence="2">Belongs to the ATP-dependent AMP-binding enzyme family.</text>
</comment>
<evidence type="ECO:0000256" key="3">
    <source>
        <dbReference type="ARBA" id="ARBA00022450"/>
    </source>
</evidence>
<dbReference type="GO" id="GO:0008610">
    <property type="term" value="P:lipid biosynthetic process"/>
    <property type="evidence" value="ECO:0007669"/>
    <property type="project" value="UniProtKB-ARBA"/>
</dbReference>
<dbReference type="GO" id="GO:0043041">
    <property type="term" value="P:amino acid activation for nonribosomal peptide biosynthetic process"/>
    <property type="evidence" value="ECO:0007669"/>
    <property type="project" value="TreeGrafter"/>
</dbReference>
<dbReference type="SUPFAM" id="SSF56801">
    <property type="entry name" value="Acetyl-CoA synthetase-like"/>
    <property type="match status" value="1"/>
</dbReference>
<evidence type="ECO:0000313" key="7">
    <source>
        <dbReference type="Proteomes" id="UP000662185"/>
    </source>
</evidence>
<dbReference type="Pfam" id="PF00550">
    <property type="entry name" value="PP-binding"/>
    <property type="match status" value="1"/>
</dbReference>
<dbReference type="PROSITE" id="PS00012">
    <property type="entry name" value="PHOSPHOPANTETHEINE"/>
    <property type="match status" value="1"/>
</dbReference>
<dbReference type="Gene3D" id="1.10.1200.10">
    <property type="entry name" value="ACP-like"/>
    <property type="match status" value="1"/>
</dbReference>
<dbReference type="PANTHER" id="PTHR45527:SF1">
    <property type="entry name" value="FATTY ACID SYNTHASE"/>
    <property type="match status" value="1"/>
</dbReference>
<evidence type="ECO:0000313" key="6">
    <source>
        <dbReference type="EMBL" id="MBD2293367.1"/>
    </source>
</evidence>
<protein>
    <submittedName>
        <fullName evidence="6">Amino acid adenylation domain-containing protein</fullName>
    </submittedName>
</protein>
<dbReference type="PANTHER" id="PTHR45527">
    <property type="entry name" value="NONRIBOSOMAL PEPTIDE SYNTHETASE"/>
    <property type="match status" value="1"/>
</dbReference>
<comment type="caution">
    <text evidence="6">The sequence shown here is derived from an EMBL/GenBank/DDBJ whole genome shotgun (WGS) entry which is preliminary data.</text>
</comment>
<dbReference type="InterPro" id="IPR036736">
    <property type="entry name" value="ACP-like_sf"/>
</dbReference>
<dbReference type="FunFam" id="3.30.559.30:FF:000001">
    <property type="entry name" value="Non-ribosomal peptide synthetase"/>
    <property type="match status" value="1"/>
</dbReference>
<dbReference type="PROSITE" id="PS50075">
    <property type="entry name" value="CARRIER"/>
    <property type="match status" value="1"/>
</dbReference>
<dbReference type="RefSeq" id="WP_190558707.1">
    <property type="nucleotide sequence ID" value="NZ_JACJQU010000003.1"/>
</dbReference>
<dbReference type="EMBL" id="JACJQU010000003">
    <property type="protein sequence ID" value="MBD2293367.1"/>
    <property type="molecule type" value="Genomic_DNA"/>
</dbReference>
<dbReference type="Gene3D" id="2.30.38.10">
    <property type="entry name" value="Luciferase, Domain 3"/>
    <property type="match status" value="1"/>
</dbReference>
<reference evidence="7" key="1">
    <citation type="journal article" date="2020" name="ISME J.">
        <title>Comparative genomics reveals insights into cyanobacterial evolution and habitat adaptation.</title>
        <authorList>
            <person name="Chen M.Y."/>
            <person name="Teng W.K."/>
            <person name="Zhao L."/>
            <person name="Hu C.X."/>
            <person name="Zhou Y.K."/>
            <person name="Han B.P."/>
            <person name="Song L.R."/>
            <person name="Shu W.S."/>
        </authorList>
    </citation>
    <scope>NUCLEOTIDE SEQUENCE [LARGE SCALE GENOMIC DNA]</scope>
    <source>
        <strain evidence="7">FACHB-251</strain>
    </source>
</reference>
<dbReference type="SUPFAM" id="SSF52777">
    <property type="entry name" value="CoA-dependent acyltransferases"/>
    <property type="match status" value="4"/>
</dbReference>
<dbReference type="Gene3D" id="3.30.300.30">
    <property type="match status" value="1"/>
</dbReference>
<dbReference type="Pfam" id="PF00668">
    <property type="entry name" value="Condensation"/>
    <property type="match status" value="2"/>
</dbReference>